<dbReference type="InterPro" id="IPR013321">
    <property type="entry name" value="Arc_rbn_hlx_hlx"/>
</dbReference>
<dbReference type="Gene3D" id="1.10.1220.10">
    <property type="entry name" value="Met repressor-like"/>
    <property type="match status" value="1"/>
</dbReference>
<evidence type="ECO:0000313" key="2">
    <source>
        <dbReference type="EMBL" id="UQT54289.1"/>
    </source>
</evidence>
<evidence type="ECO:0000313" key="3">
    <source>
        <dbReference type="Proteomes" id="UP000829992"/>
    </source>
</evidence>
<proteinExistence type="predicted"/>
<dbReference type="InterPro" id="IPR053842">
    <property type="entry name" value="NikA-like"/>
</dbReference>
<evidence type="ECO:0000256" key="1">
    <source>
        <dbReference type="SAM" id="MobiDB-lite"/>
    </source>
</evidence>
<dbReference type="EMBL" id="CP097289">
    <property type="protein sequence ID" value="UQT54289.1"/>
    <property type="molecule type" value="Genomic_DNA"/>
</dbReference>
<reference evidence="2 3" key="1">
    <citation type="submission" date="2022-05" db="EMBL/GenBank/DDBJ databases">
        <authorList>
            <person name="Zhou X."/>
            <person name="Li K."/>
            <person name="Man Y."/>
        </authorList>
    </citation>
    <scope>NUCLEOTIDE SEQUENCE [LARGE SCALE GENOMIC DNA]</scope>
    <source>
        <strain evidence="2 3">MS405</strain>
    </source>
</reference>
<organism evidence="2 3">
    <name type="scientific">Streptomyces durmitorensis</name>
    <dbReference type="NCBI Taxonomy" id="319947"/>
    <lineage>
        <taxon>Bacteria</taxon>
        <taxon>Bacillati</taxon>
        <taxon>Actinomycetota</taxon>
        <taxon>Actinomycetes</taxon>
        <taxon>Kitasatosporales</taxon>
        <taxon>Streptomycetaceae</taxon>
        <taxon>Streptomyces</taxon>
    </lineage>
</organism>
<dbReference type="Proteomes" id="UP000829992">
    <property type="component" value="Chromosome"/>
</dbReference>
<feature type="region of interest" description="Disordered" evidence="1">
    <location>
        <begin position="45"/>
        <end position="74"/>
    </location>
</feature>
<keyword evidence="3" id="KW-1185">Reference proteome</keyword>
<accession>A0ABY4PLX2</accession>
<feature type="region of interest" description="Disordered" evidence="1">
    <location>
        <begin position="89"/>
        <end position="109"/>
    </location>
</feature>
<dbReference type="RefSeq" id="WP_249585786.1">
    <property type="nucleotide sequence ID" value="NZ_BAAAQL010000002.1"/>
</dbReference>
<protein>
    <recommendedName>
        <fullName evidence="4">CopG family transcriptional regulator</fullName>
    </recommendedName>
</protein>
<name>A0ABY4PLX2_9ACTN</name>
<gene>
    <name evidence="2" type="ORF">M4V62_03885</name>
</gene>
<sequence length="109" mass="11416">MDGAKPVQVLFTPDEYEAVQRNADQLGLPVDEFIRRAATVDATELPCPTTGARRGSGAPAAVPPVRRSLGPGGAPALQRFLDTLAAAVEPAPDEERVPPQPTVRSCSGQ</sequence>
<evidence type="ECO:0008006" key="4">
    <source>
        <dbReference type="Google" id="ProtNLM"/>
    </source>
</evidence>
<dbReference type="Pfam" id="PF21983">
    <property type="entry name" value="NikA-like"/>
    <property type="match status" value="1"/>
</dbReference>